<proteinExistence type="predicted"/>
<keyword evidence="2" id="KW-1185">Reference proteome</keyword>
<name>A0A250IQK0_9BACT</name>
<organism evidence="1 2">
    <name type="scientific">Melittangium boletus DSM 14713</name>
    <dbReference type="NCBI Taxonomy" id="1294270"/>
    <lineage>
        <taxon>Bacteria</taxon>
        <taxon>Pseudomonadati</taxon>
        <taxon>Myxococcota</taxon>
        <taxon>Myxococcia</taxon>
        <taxon>Myxococcales</taxon>
        <taxon>Cystobacterineae</taxon>
        <taxon>Archangiaceae</taxon>
        <taxon>Melittangium</taxon>
    </lineage>
</organism>
<dbReference type="KEGG" id="mbd:MEBOL_007515"/>
<dbReference type="Proteomes" id="UP000217289">
    <property type="component" value="Chromosome"/>
</dbReference>
<evidence type="ECO:0000313" key="1">
    <source>
        <dbReference type="EMBL" id="ATB34014.1"/>
    </source>
</evidence>
<evidence type="ECO:0000313" key="2">
    <source>
        <dbReference type="Proteomes" id="UP000217289"/>
    </source>
</evidence>
<accession>A0A250IQK0</accession>
<reference evidence="1 2" key="1">
    <citation type="submission" date="2017-06" db="EMBL/GenBank/DDBJ databases">
        <authorList>
            <person name="Kim H.J."/>
            <person name="Triplett B.A."/>
        </authorList>
    </citation>
    <scope>NUCLEOTIDE SEQUENCE [LARGE SCALE GENOMIC DNA]</scope>
    <source>
        <strain evidence="1 2">DSM 14713</strain>
    </source>
</reference>
<protein>
    <submittedName>
        <fullName evidence="1">Uncharacterized protein</fullName>
    </submittedName>
</protein>
<dbReference type="EMBL" id="CP022163">
    <property type="protein sequence ID" value="ATB34014.1"/>
    <property type="molecule type" value="Genomic_DNA"/>
</dbReference>
<gene>
    <name evidence="1" type="ORF">MEBOL_007515</name>
</gene>
<dbReference type="AlphaFoldDB" id="A0A250IQK0"/>
<sequence>MLDPTRLLTTVSLSLTAYMALLVAPEPISKGVASAFTLLLWGYLGAEFFDLLQAYVQLHVDAPRASSFEELREVGSRFGQVIGPNSVRILVVVGTAAVGETAALLSKAPKLPGFSHASRQVELSTGLRLADVAANTDKVIISVAEGTIRTVLPATAVAMTTQNGGSGHRAFKSFNIFKKSMGSAGTGKQWHHIVEKRDSNLKRFGPESLHNTENVIPLEAELHTEVSAFYSSNQEFITGSTNMTVRKWLDTQSYEAQRRFGLNTIENIRSGTWRPRR</sequence>